<evidence type="ECO:0000256" key="1">
    <source>
        <dbReference type="SAM" id="Phobius"/>
    </source>
</evidence>
<dbReference type="WBParaSite" id="jg8875">
    <property type="protein sequence ID" value="jg8875"/>
    <property type="gene ID" value="jg8875"/>
</dbReference>
<reference evidence="3" key="1">
    <citation type="submission" date="2022-11" db="UniProtKB">
        <authorList>
            <consortium name="WormBaseParasite"/>
        </authorList>
    </citation>
    <scope>IDENTIFICATION</scope>
</reference>
<feature type="transmembrane region" description="Helical" evidence="1">
    <location>
        <begin position="66"/>
        <end position="84"/>
    </location>
</feature>
<evidence type="ECO:0000313" key="3">
    <source>
        <dbReference type="WBParaSite" id="jg8875"/>
    </source>
</evidence>
<proteinExistence type="predicted"/>
<keyword evidence="1" id="KW-0812">Transmembrane</keyword>
<keyword evidence="1" id="KW-1133">Transmembrane helix</keyword>
<dbReference type="Proteomes" id="UP000887574">
    <property type="component" value="Unplaced"/>
</dbReference>
<keyword evidence="2" id="KW-1185">Reference proteome</keyword>
<organism evidence="2 3">
    <name type="scientific">Ditylenchus dipsaci</name>
    <dbReference type="NCBI Taxonomy" id="166011"/>
    <lineage>
        <taxon>Eukaryota</taxon>
        <taxon>Metazoa</taxon>
        <taxon>Ecdysozoa</taxon>
        <taxon>Nematoda</taxon>
        <taxon>Chromadorea</taxon>
        <taxon>Rhabditida</taxon>
        <taxon>Tylenchina</taxon>
        <taxon>Tylenchomorpha</taxon>
        <taxon>Sphaerularioidea</taxon>
        <taxon>Anguinidae</taxon>
        <taxon>Anguininae</taxon>
        <taxon>Ditylenchus</taxon>
    </lineage>
</organism>
<protein>
    <submittedName>
        <fullName evidence="3">Transmembrane protein</fullName>
    </submittedName>
</protein>
<accession>A0A915ER09</accession>
<dbReference type="AlphaFoldDB" id="A0A915ER09"/>
<keyword evidence="1" id="KW-0472">Membrane</keyword>
<name>A0A915ER09_9BILA</name>
<evidence type="ECO:0000313" key="2">
    <source>
        <dbReference type="Proteomes" id="UP000887574"/>
    </source>
</evidence>
<sequence length="144" mass="16501">MVFDKIVNSAKNVADVLKGAATVLTSPNQAVPSTKVHPRMPAWPMTLPEYIRMQPWRYMWMYTPGFRLYVFSSAAVAMLFIFGMKSSPSQQVQQKKAAEDAHHHHVDMFLHKSQKAADQVYFEKHDPLRHTRPHAYSMVYSGGH</sequence>